<dbReference type="GO" id="GO:0003825">
    <property type="term" value="F:alpha,alpha-trehalose-phosphate synthase (UDP-forming) activity"/>
    <property type="evidence" value="ECO:0007669"/>
    <property type="project" value="TreeGrafter"/>
</dbReference>
<comment type="similarity">
    <text evidence="1">Belongs to the glycosyltransferase 20 family.</text>
</comment>
<dbReference type="GO" id="GO:0005829">
    <property type="term" value="C:cytosol"/>
    <property type="evidence" value="ECO:0007669"/>
    <property type="project" value="TreeGrafter"/>
</dbReference>
<dbReference type="STRING" id="455.Ljam_2025"/>
<dbReference type="Gene3D" id="3.40.50.2000">
    <property type="entry name" value="Glycogen Phosphorylase B"/>
    <property type="match status" value="2"/>
</dbReference>
<evidence type="ECO:0000313" key="2">
    <source>
        <dbReference type="EMBL" id="KTD07830.1"/>
    </source>
</evidence>
<name>A0A0W0UJM8_9GAMM</name>
<dbReference type="GO" id="GO:0004805">
    <property type="term" value="F:trehalose-phosphatase activity"/>
    <property type="evidence" value="ECO:0007669"/>
    <property type="project" value="TreeGrafter"/>
</dbReference>
<evidence type="ECO:0000256" key="1">
    <source>
        <dbReference type="ARBA" id="ARBA00008799"/>
    </source>
</evidence>
<dbReference type="InterPro" id="IPR036412">
    <property type="entry name" value="HAD-like_sf"/>
</dbReference>
<gene>
    <name evidence="2" type="ORF">Ljam_2025</name>
</gene>
<dbReference type="GO" id="GO:0005992">
    <property type="term" value="P:trehalose biosynthetic process"/>
    <property type="evidence" value="ECO:0007669"/>
    <property type="project" value="InterPro"/>
</dbReference>
<evidence type="ECO:0000313" key="3">
    <source>
        <dbReference type="Proteomes" id="UP000054715"/>
    </source>
</evidence>
<dbReference type="Gene3D" id="3.40.50.1000">
    <property type="entry name" value="HAD superfamily/HAD-like"/>
    <property type="match status" value="1"/>
</dbReference>
<dbReference type="PATRIC" id="fig|455.5.peg.2133"/>
<organism evidence="2 3">
    <name type="scientific">Legionella jamestowniensis</name>
    <dbReference type="NCBI Taxonomy" id="455"/>
    <lineage>
        <taxon>Bacteria</taxon>
        <taxon>Pseudomonadati</taxon>
        <taxon>Pseudomonadota</taxon>
        <taxon>Gammaproteobacteria</taxon>
        <taxon>Legionellales</taxon>
        <taxon>Legionellaceae</taxon>
        <taxon>Legionella</taxon>
    </lineage>
</organism>
<dbReference type="InterPro" id="IPR001830">
    <property type="entry name" value="Glyco_trans_20"/>
</dbReference>
<dbReference type="AlphaFoldDB" id="A0A0W0UJM8"/>
<dbReference type="RefSeq" id="WP_058449913.1">
    <property type="nucleotide sequence ID" value="NZ_CAAAJF010000002.1"/>
</dbReference>
<dbReference type="EMBL" id="LNYG01000013">
    <property type="protein sequence ID" value="KTD07830.1"/>
    <property type="molecule type" value="Genomic_DNA"/>
</dbReference>
<dbReference type="SUPFAM" id="SSF53756">
    <property type="entry name" value="UDP-Glycosyltransferase/glycogen phosphorylase"/>
    <property type="match status" value="2"/>
</dbReference>
<dbReference type="SUPFAM" id="SSF56784">
    <property type="entry name" value="HAD-like"/>
    <property type="match status" value="1"/>
</dbReference>
<protein>
    <submittedName>
        <fullName evidence="2">Trehalose-6-phosphate synthase</fullName>
    </submittedName>
</protein>
<sequence>MPAQIKTQTPIHFFKGKMGTSFLSAERKLRIVIKEKGGNWQDTVLRCQEGLPAGTEWIMNCFPGSKFPHTLVRSALSSNSMEKLGLSDPELQQLLSALQEHRNTSPIAVSSKRFDLWYRFVNEKLWAKFHKLEDKSLPEVKPDSRLEITAEEWILYQTVNRKYAKALARDIIADVLAYRSIRFDVNWLHDFQLILVFHYLEGYLQKFVKELAYTDSNYVDLRYSKQEQSRLQKALPIAMRAIKTSYFHHIPWPDVDIFKAELPIIAKPLTTENHEESFTSINTGKEIINGLLSSGHVAFQTAKDAKNFLDCVHYYHPDAKIEKIDEKHVKIYLSNKEIDATVNPIGTDHHLFAKDDLSDEGIVRYLSKLLGVKMECLEASDKPTFDLRLAELIQETKRSYYTSLVKLFLQVVKAKPIDITVITELLTLENLREENRSKTKETLCNLLKDTDTENNTLIDNLFDVIQQTELTLEQAHRDLLSDFSSLQQLHQFKSHKPENQLFTSIGRLDPEKNVPLVLDAYLAYLQDCIFHKKPVKNSLLLLIVPSRLEVPAYQEELKIILEKLEEIKEYLKEHGYDADSYIFMAEEDALREAIKKPNILLSKPKLITPNAMTEFYRLGNMIVSSRADGMNLVIKEWVAAQIGIVQQCLTDFFDFLLHQSDSISAQELNREENTLFAVYAHAFKEHFSHHPELAQILTRLSRNFYAFAEKFFAQYNKPVPLLPMLSQNAGAAEQLKEAFIIDPLDAMSIREKFQQMEELEDISRVARALELKRIVEHENGKEWRRDIIDQVLAEEVLRDTLVQSGLRFAKADGLILIDYDGTVAPLTANPEEAWPDSCAQRAILNLLKISPERLVFITGRDIESFERCFWGGPGGKKLKKLPLTVISSHGIEVTHRDNSRACLLSLNEVEQSFIDKLSTRENITQLKKKIRKILELHFESMPESHIDKLIEIKKFSICLLTAPLRELVHDKSVLPRIEHQFAELLTDYFLKTEEGEFKKELARFSVWRGIDICELRYNTTKAEAVEKLLAFPNFSTVTHLTFFGDDFGQPYQPGTDYSLAAWINNHNGDPSSRYKGYAMQVIPPNKQETQKQILTSPARPHLVLTSPRRVGEALDQINEYALEVRSRSMLITKAIAQIKEQFPESNILQPSTSKEVALEEVSVTKAVELKSPRGLVTI</sequence>
<dbReference type="Gene3D" id="3.30.70.1020">
    <property type="entry name" value="Trehalose-6-phosphate phosphatase related protein, domain 2"/>
    <property type="match status" value="1"/>
</dbReference>
<dbReference type="PANTHER" id="PTHR10788:SF106">
    <property type="entry name" value="BCDNA.GH08860"/>
    <property type="match status" value="1"/>
</dbReference>
<dbReference type="InterPro" id="IPR023214">
    <property type="entry name" value="HAD_sf"/>
</dbReference>
<comment type="caution">
    <text evidence="2">The sequence shown here is derived from an EMBL/GenBank/DDBJ whole genome shotgun (WGS) entry which is preliminary data.</text>
</comment>
<dbReference type="OrthoDB" id="9815690at2"/>
<accession>A0A0W0UJM8</accession>
<dbReference type="Proteomes" id="UP000054715">
    <property type="component" value="Unassembled WGS sequence"/>
</dbReference>
<reference evidence="2 3" key="1">
    <citation type="submission" date="2015-11" db="EMBL/GenBank/DDBJ databases">
        <title>Genomic analysis of 38 Legionella species identifies large and diverse effector repertoires.</title>
        <authorList>
            <person name="Burstein D."/>
            <person name="Amaro F."/>
            <person name="Zusman T."/>
            <person name="Lifshitz Z."/>
            <person name="Cohen O."/>
            <person name="Gilbert J.A."/>
            <person name="Pupko T."/>
            <person name="Shuman H.A."/>
            <person name="Segal G."/>
        </authorList>
    </citation>
    <scope>NUCLEOTIDE SEQUENCE [LARGE SCALE GENOMIC DNA]</scope>
    <source>
        <strain evidence="2 3">JA-26-G1-E2</strain>
    </source>
</reference>
<dbReference type="PANTHER" id="PTHR10788">
    <property type="entry name" value="TREHALOSE-6-PHOSPHATE SYNTHASE"/>
    <property type="match status" value="1"/>
</dbReference>
<proteinExistence type="inferred from homology"/>